<dbReference type="GO" id="GO:0016020">
    <property type="term" value="C:membrane"/>
    <property type="evidence" value="ECO:0007669"/>
    <property type="project" value="UniProtKB-SubCell"/>
</dbReference>
<evidence type="ECO:0000259" key="6">
    <source>
        <dbReference type="Pfam" id="PF13515"/>
    </source>
</evidence>
<dbReference type="InterPro" id="IPR049453">
    <property type="entry name" value="Memb_transporter_dom"/>
</dbReference>
<comment type="subcellular location">
    <subcellularLocation>
        <location evidence="1">Membrane</location>
        <topology evidence="1">Multi-pass membrane protein</topology>
    </subcellularLocation>
</comment>
<dbReference type="Proteomes" id="UP000567246">
    <property type="component" value="Unassembled WGS sequence"/>
</dbReference>
<evidence type="ECO:0000313" key="7">
    <source>
        <dbReference type="EMBL" id="MBB5849261.1"/>
    </source>
</evidence>
<feature type="transmembrane region" description="Helical" evidence="5">
    <location>
        <begin position="116"/>
        <end position="133"/>
    </location>
</feature>
<feature type="domain" description="Integral membrane bound transporter" evidence="6">
    <location>
        <begin position="57"/>
        <end position="177"/>
    </location>
</feature>
<sequence>MSDRFATATGTVPVVAPESRGARLRRFLRRRSRAGWSRVRSSVPHAALIAVCAVGAYWFAETVLGHHQPLFASTALLIALGFQREPKLRKVAEVAVGCTVGILIGDLLLAALGRGLWQATVVVFISVMVARFLDSGATFTMQMSLQSVLVVLLPAAQGGPFARSADALVGGLLALVVTFLSPQDVRRGTARHLEGLYDSMATVLRDLSRALRQEDSRTAWMALVACRGTQGTLESIRAELEMAQEQATFNPLQRRSRSFVSDAANAADRSDLAVRSLRIVARRVVSVLDEGAFDDDHRERLAAWFDDAADAVGILHRSLVEPQAEGRHRSLSVARDALGASASRLDPRELGGGSLHGEALVMLLRPMMVDLLEATGAPHDEARAYLPRV</sequence>
<feature type="transmembrane region" description="Helical" evidence="5">
    <location>
        <begin position="39"/>
        <end position="60"/>
    </location>
</feature>
<comment type="caution">
    <text evidence="7">The sequence shown here is derived from an EMBL/GenBank/DDBJ whole genome shotgun (WGS) entry which is preliminary data.</text>
</comment>
<organism evidence="7 8">
    <name type="scientific">Micrococcus endophyticus</name>
    <dbReference type="NCBI Taxonomy" id="455343"/>
    <lineage>
        <taxon>Bacteria</taxon>
        <taxon>Bacillati</taxon>
        <taxon>Actinomycetota</taxon>
        <taxon>Actinomycetes</taxon>
        <taxon>Micrococcales</taxon>
        <taxon>Micrococcaceae</taxon>
        <taxon>Micrococcus</taxon>
    </lineage>
</organism>
<dbReference type="AlphaFoldDB" id="A0A7W9JJY1"/>
<keyword evidence="2 5" id="KW-0812">Transmembrane</keyword>
<gene>
    <name evidence="7" type="ORF">HDA33_001825</name>
</gene>
<reference evidence="7 8" key="1">
    <citation type="submission" date="2020-08" db="EMBL/GenBank/DDBJ databases">
        <title>Sequencing the genomes of 1000 actinobacteria strains.</title>
        <authorList>
            <person name="Klenk H.-P."/>
        </authorList>
    </citation>
    <scope>NUCLEOTIDE SEQUENCE [LARGE SCALE GENOMIC DNA]</scope>
    <source>
        <strain evidence="7 8">DSM 17945</strain>
    </source>
</reference>
<keyword evidence="3 5" id="KW-1133">Transmembrane helix</keyword>
<dbReference type="RefSeq" id="WP_184172732.1">
    <property type="nucleotide sequence ID" value="NZ_BAABAG010000009.1"/>
</dbReference>
<accession>A0A7W9JJY1</accession>
<evidence type="ECO:0000313" key="8">
    <source>
        <dbReference type="Proteomes" id="UP000567246"/>
    </source>
</evidence>
<feature type="transmembrane region" description="Helical" evidence="5">
    <location>
        <begin position="94"/>
        <end position="110"/>
    </location>
</feature>
<name>A0A7W9JJY1_9MICC</name>
<keyword evidence="8" id="KW-1185">Reference proteome</keyword>
<feature type="transmembrane region" description="Helical" evidence="5">
    <location>
        <begin position="66"/>
        <end position="82"/>
    </location>
</feature>
<dbReference type="EMBL" id="JACHMW010000001">
    <property type="protein sequence ID" value="MBB5849261.1"/>
    <property type="molecule type" value="Genomic_DNA"/>
</dbReference>
<evidence type="ECO:0000256" key="5">
    <source>
        <dbReference type="SAM" id="Phobius"/>
    </source>
</evidence>
<evidence type="ECO:0000256" key="1">
    <source>
        <dbReference type="ARBA" id="ARBA00004141"/>
    </source>
</evidence>
<protein>
    <submittedName>
        <fullName evidence="7">Uncharacterized membrane protein YgaE (UPF0421/DUF939 family)</fullName>
    </submittedName>
</protein>
<evidence type="ECO:0000256" key="2">
    <source>
        <dbReference type="ARBA" id="ARBA00022692"/>
    </source>
</evidence>
<dbReference type="Pfam" id="PF13515">
    <property type="entry name" value="FUSC_2"/>
    <property type="match status" value="1"/>
</dbReference>
<keyword evidence="4 5" id="KW-0472">Membrane</keyword>
<proteinExistence type="predicted"/>
<evidence type="ECO:0000256" key="3">
    <source>
        <dbReference type="ARBA" id="ARBA00022989"/>
    </source>
</evidence>
<evidence type="ECO:0000256" key="4">
    <source>
        <dbReference type="ARBA" id="ARBA00023136"/>
    </source>
</evidence>